<dbReference type="InterPro" id="IPR036736">
    <property type="entry name" value="ACP-like_sf"/>
</dbReference>
<feature type="domain" description="Ketosynthase family 3 (KS3)" evidence="5">
    <location>
        <begin position="695"/>
        <end position="884"/>
    </location>
</feature>
<protein>
    <submittedName>
        <fullName evidence="6">Beta-ketoacyl synthase, C-terminal domain</fullName>
    </submittedName>
</protein>
<dbReference type="Proteomes" id="UP000219072">
    <property type="component" value="Unassembled WGS sequence"/>
</dbReference>
<dbReference type="GO" id="GO:0017000">
    <property type="term" value="P:antibiotic biosynthetic process"/>
    <property type="evidence" value="ECO:0007669"/>
    <property type="project" value="UniProtKB-ARBA"/>
</dbReference>
<evidence type="ECO:0000313" key="7">
    <source>
        <dbReference type="Proteomes" id="UP000219072"/>
    </source>
</evidence>
<dbReference type="PANTHER" id="PTHR43775">
    <property type="entry name" value="FATTY ACID SYNTHASE"/>
    <property type="match status" value="1"/>
</dbReference>
<dbReference type="AlphaFoldDB" id="A0A286EAY2"/>
<evidence type="ECO:0000256" key="3">
    <source>
        <dbReference type="ARBA" id="ARBA00022679"/>
    </source>
</evidence>
<sequence>NVGHSLAGSGVVSLISLVQGMRKRTIPASIHCDEVNDYIRWDDSPFYVNRETREWPEPEDGRLVGAVSAFGMSGTNAHIVVESHDTEAEAPARAAEWPDRPAHLLALSATSQQALERRITDLIDYLAERPSLTGRHLSAISVELLDGRQHFSHRCAVVVRDREDALDVLREARAGESHPNVFTGTVERGFTPRAAIQRLVGELAGQAAAAIDESAQYRDHLQAQADLYCQGYGVPSGGRAAVVPALRLPGYPFAADAYRPEPGTGGAALAIGVPAAAGGGARGGAALHPLVHRNASDVGGLRFVTEFSGRESFVTGGVLVADALLEMVRASVALSVGGSSPTDGGGVELRDVVWHEGVPAAGGAVEVGLLGQAGGRLSWEVLSGDPNDPELEFVHGVGGARRVDASTRVVDLDAMAELCAEPVEVAGEQRRVAAVHAGESGRRVLVRLEPGRSTVGGDVVLQPGDALAALEAVAEANGRRLASASLLGARRSTFAARGGVTSSVVATVTEVGNGRVVVDLDGCDASGGVLWSLQGVEYGESVERGDVSTDGESEEPAEVAVVGPGRRGEMRGWSVEECALWELQDAVCTVLKLPRENVDPAENLAEFGFDSINLATFAEELSGRFGFEVTPDVFFGYPTLRRLTGYLLEARGDELAAFYRDADVVAASPVLVPAMVSSGVRRRGSRRVGGIRGGDEPVAVVGMSGRFPGVRDVEGLWSVLAEGRSVIGGVPADRVEWWRAGGSGEEGVRAGFVPGVAEFDPLFFQISPAEAETMDPRQRLLLQESWNALEDAGYGERRLNGERVGVFVGAEEGDYQHVVGEEGNVTGSSNSILASRLAYFLNFDGPGMLISTACSSGLVAVHQACQSLQAGECDVAVVAGVNLM</sequence>
<dbReference type="InterPro" id="IPR016039">
    <property type="entry name" value="Thiolase-like"/>
</dbReference>
<dbReference type="PROSITE" id="PS50075">
    <property type="entry name" value="CARRIER"/>
    <property type="match status" value="1"/>
</dbReference>
<feature type="non-terminal residue" evidence="6">
    <location>
        <position position="1"/>
    </location>
</feature>
<dbReference type="Gene3D" id="1.10.1200.10">
    <property type="entry name" value="ACP-like"/>
    <property type="match status" value="1"/>
</dbReference>
<dbReference type="SMART" id="SM01294">
    <property type="entry name" value="PKS_PP_betabranch"/>
    <property type="match status" value="1"/>
</dbReference>
<dbReference type="SMART" id="SM00823">
    <property type="entry name" value="PKS_PP"/>
    <property type="match status" value="1"/>
</dbReference>
<dbReference type="InterPro" id="IPR009081">
    <property type="entry name" value="PP-bd_ACP"/>
</dbReference>
<dbReference type="Pfam" id="PF00550">
    <property type="entry name" value="PP-binding"/>
    <property type="match status" value="1"/>
</dbReference>
<keyword evidence="7" id="KW-1185">Reference proteome</keyword>
<accession>A0A286EAY2</accession>
<name>A0A286EAY2_9ACTN</name>
<proteinExistence type="predicted"/>
<dbReference type="Gene3D" id="3.40.47.10">
    <property type="match status" value="2"/>
</dbReference>
<dbReference type="SUPFAM" id="SSF53901">
    <property type="entry name" value="Thiolase-like"/>
    <property type="match status" value="2"/>
</dbReference>
<evidence type="ECO:0000259" key="5">
    <source>
        <dbReference type="PROSITE" id="PS52004"/>
    </source>
</evidence>
<dbReference type="Gene3D" id="3.10.129.110">
    <property type="entry name" value="Polyketide synthase dehydratase"/>
    <property type="match status" value="1"/>
</dbReference>
<evidence type="ECO:0000259" key="4">
    <source>
        <dbReference type="PROSITE" id="PS50075"/>
    </source>
</evidence>
<dbReference type="InterPro" id="IPR020841">
    <property type="entry name" value="PKS_Beta-ketoAc_synthase_dom"/>
</dbReference>
<keyword evidence="2" id="KW-0597">Phosphoprotein</keyword>
<feature type="non-terminal residue" evidence="6">
    <location>
        <position position="884"/>
    </location>
</feature>
<dbReference type="SMART" id="SM00825">
    <property type="entry name" value="PKS_KS"/>
    <property type="match status" value="1"/>
</dbReference>
<dbReference type="PROSITE" id="PS52004">
    <property type="entry name" value="KS3_2"/>
    <property type="match status" value="1"/>
</dbReference>
<evidence type="ECO:0000256" key="2">
    <source>
        <dbReference type="ARBA" id="ARBA00022553"/>
    </source>
</evidence>
<dbReference type="Pfam" id="PF00109">
    <property type="entry name" value="ketoacyl-synt"/>
    <property type="match status" value="1"/>
</dbReference>
<dbReference type="SUPFAM" id="SSF47336">
    <property type="entry name" value="ACP-like"/>
    <property type="match status" value="1"/>
</dbReference>
<dbReference type="Pfam" id="PF22621">
    <property type="entry name" value="CurL-like_PKS_C"/>
    <property type="match status" value="1"/>
</dbReference>
<evidence type="ECO:0000313" key="6">
    <source>
        <dbReference type="EMBL" id="SOD68072.1"/>
    </source>
</evidence>
<organism evidence="6 7">
    <name type="scientific">Streptomyces zhaozhouensis</name>
    <dbReference type="NCBI Taxonomy" id="1300267"/>
    <lineage>
        <taxon>Bacteria</taxon>
        <taxon>Bacillati</taxon>
        <taxon>Actinomycetota</taxon>
        <taxon>Actinomycetes</taxon>
        <taxon>Kitasatosporales</taxon>
        <taxon>Streptomycetaceae</taxon>
        <taxon>Streptomyces</taxon>
    </lineage>
</organism>
<dbReference type="InterPro" id="IPR014030">
    <property type="entry name" value="Ketoacyl_synth_N"/>
</dbReference>
<reference evidence="6 7" key="1">
    <citation type="submission" date="2017-09" db="EMBL/GenBank/DDBJ databases">
        <authorList>
            <person name="Ehlers B."/>
            <person name="Leendertz F.H."/>
        </authorList>
    </citation>
    <scope>NUCLEOTIDE SEQUENCE [LARGE SCALE GENOMIC DNA]</scope>
    <source>
        <strain evidence="6 7">CGMCC 4.7095</strain>
    </source>
</reference>
<dbReference type="InterPro" id="IPR020806">
    <property type="entry name" value="PKS_PP-bd"/>
</dbReference>
<feature type="domain" description="Carrier" evidence="4">
    <location>
        <begin position="574"/>
        <end position="651"/>
    </location>
</feature>
<dbReference type="GO" id="GO:0006633">
    <property type="term" value="P:fatty acid biosynthetic process"/>
    <property type="evidence" value="ECO:0007669"/>
    <property type="project" value="TreeGrafter"/>
</dbReference>
<gene>
    <name evidence="6" type="ORF">SAMN06297387_1551</name>
</gene>
<dbReference type="CDD" id="cd00833">
    <property type="entry name" value="PKS"/>
    <property type="match status" value="1"/>
</dbReference>
<dbReference type="GO" id="GO:0004312">
    <property type="term" value="F:fatty acid synthase activity"/>
    <property type="evidence" value="ECO:0007669"/>
    <property type="project" value="TreeGrafter"/>
</dbReference>
<dbReference type="InterPro" id="IPR050091">
    <property type="entry name" value="PKS_NRPS_Biosynth_Enz"/>
</dbReference>
<keyword evidence="3" id="KW-0808">Transferase</keyword>
<dbReference type="EMBL" id="OCNE01000055">
    <property type="protein sequence ID" value="SOD68072.1"/>
    <property type="molecule type" value="Genomic_DNA"/>
</dbReference>
<dbReference type="PANTHER" id="PTHR43775:SF37">
    <property type="entry name" value="SI:DKEY-61P9.11"/>
    <property type="match status" value="1"/>
</dbReference>
<keyword evidence="1" id="KW-0596">Phosphopantetheine</keyword>
<dbReference type="InterPro" id="IPR042104">
    <property type="entry name" value="PKS_dehydratase_sf"/>
</dbReference>
<dbReference type="Gene3D" id="3.30.70.3290">
    <property type="match status" value="1"/>
</dbReference>
<evidence type="ECO:0000256" key="1">
    <source>
        <dbReference type="ARBA" id="ARBA00022450"/>
    </source>
</evidence>
<dbReference type="GO" id="GO:0031177">
    <property type="term" value="F:phosphopantetheine binding"/>
    <property type="evidence" value="ECO:0007669"/>
    <property type="project" value="InterPro"/>
</dbReference>